<dbReference type="Proteomes" id="UP000717585">
    <property type="component" value="Unassembled WGS sequence"/>
</dbReference>
<gene>
    <name evidence="1" type="ORF">J8273_3488</name>
</gene>
<evidence type="ECO:0000313" key="2">
    <source>
        <dbReference type="Proteomes" id="UP000717585"/>
    </source>
</evidence>
<reference evidence="1" key="1">
    <citation type="submission" date="2021-05" db="EMBL/GenBank/DDBJ databases">
        <title>A free-living protist that lacks canonical eukaryotic 1 DNA replication and segregation systems.</title>
        <authorList>
            <person name="Salas-Leiva D.E."/>
            <person name="Tromer E.C."/>
            <person name="Curtis B.A."/>
            <person name="Jerlstrom-Hultqvist J."/>
            <person name="Kolisko M."/>
            <person name="Yi Z."/>
            <person name="Salas-Leiva J.S."/>
            <person name="Gallot-Lavallee L."/>
            <person name="Kops G.J.P.L."/>
            <person name="Archibald J.M."/>
            <person name="Simpson A.G.B."/>
            <person name="Roger A.J."/>
        </authorList>
    </citation>
    <scope>NUCLEOTIDE SEQUENCE</scope>
    <source>
        <strain evidence="1">BICM</strain>
    </source>
</reference>
<protein>
    <submittedName>
        <fullName evidence="1">Uncharacterized protein</fullName>
    </submittedName>
</protein>
<accession>A0A8J6E1E0</accession>
<name>A0A8J6E1E0_9EUKA</name>
<dbReference type="AlphaFoldDB" id="A0A8J6E1E0"/>
<proteinExistence type="predicted"/>
<organism evidence="1 2">
    <name type="scientific">Carpediemonas membranifera</name>
    <dbReference type="NCBI Taxonomy" id="201153"/>
    <lineage>
        <taxon>Eukaryota</taxon>
        <taxon>Metamonada</taxon>
        <taxon>Carpediemonas-like organisms</taxon>
        <taxon>Carpediemonas</taxon>
    </lineage>
</organism>
<comment type="caution">
    <text evidence="1">The sequence shown here is derived from an EMBL/GenBank/DDBJ whole genome shotgun (WGS) entry which is preliminary data.</text>
</comment>
<sequence>MGDWVRMELDNIEREFNGNSIANYKEINCALDYGSFSFTIPNVKPQDDQDDEEFIAEVTESGYRVVDGPIAMNPNKWYATFHVLMLNMPEVGPGYSQSFFAQVNKRLGALNQ</sequence>
<dbReference type="EMBL" id="JAHDYR010000025">
    <property type="protein sequence ID" value="KAG9393353.1"/>
    <property type="molecule type" value="Genomic_DNA"/>
</dbReference>
<keyword evidence="2" id="KW-1185">Reference proteome</keyword>
<evidence type="ECO:0000313" key="1">
    <source>
        <dbReference type="EMBL" id="KAG9393353.1"/>
    </source>
</evidence>